<dbReference type="SUPFAM" id="SSF53335">
    <property type="entry name" value="S-adenosyl-L-methionine-dependent methyltransferases"/>
    <property type="match status" value="1"/>
</dbReference>
<organism evidence="5 6">
    <name type="scientific">Archangium gephyra</name>
    <dbReference type="NCBI Taxonomy" id="48"/>
    <lineage>
        <taxon>Bacteria</taxon>
        <taxon>Pseudomonadati</taxon>
        <taxon>Myxococcota</taxon>
        <taxon>Myxococcia</taxon>
        <taxon>Myxococcales</taxon>
        <taxon>Cystobacterineae</taxon>
        <taxon>Archangiaceae</taxon>
        <taxon>Archangium</taxon>
    </lineage>
</organism>
<feature type="domain" description="DNA methylase N-4/N-6" evidence="4">
    <location>
        <begin position="160"/>
        <end position="218"/>
    </location>
</feature>
<reference evidence="5 6" key="1">
    <citation type="submission" date="2015-05" db="EMBL/GenBank/DDBJ databases">
        <title>Genome assembly of Archangium gephyra DSM 2261.</title>
        <authorList>
            <person name="Sharma G."/>
            <person name="Subramanian S."/>
        </authorList>
    </citation>
    <scope>NUCLEOTIDE SEQUENCE [LARGE SCALE GENOMIC DNA]</scope>
    <source>
        <strain evidence="5 6">DSM 2261</strain>
    </source>
</reference>
<dbReference type="PRINTS" id="PR00508">
    <property type="entry name" value="S21N4MTFRASE"/>
</dbReference>
<dbReference type="GO" id="GO:0032259">
    <property type="term" value="P:methylation"/>
    <property type="evidence" value="ECO:0007669"/>
    <property type="project" value="UniProtKB-KW"/>
</dbReference>
<keyword evidence="1 5" id="KW-0489">Methyltransferase</keyword>
<dbReference type="Proteomes" id="UP000035579">
    <property type="component" value="Chromosome"/>
</dbReference>
<dbReference type="PANTHER" id="PTHR13370:SF3">
    <property type="entry name" value="TRNA (GUANINE(10)-N2)-METHYLTRANSFERASE HOMOLOG"/>
    <property type="match status" value="1"/>
</dbReference>
<dbReference type="InterPro" id="IPR001091">
    <property type="entry name" value="RM_Methyltransferase"/>
</dbReference>
<feature type="domain" description="DNA methylase N-4/N-6" evidence="4">
    <location>
        <begin position="27"/>
        <end position="143"/>
    </location>
</feature>
<evidence type="ECO:0000256" key="2">
    <source>
        <dbReference type="ARBA" id="ARBA00022679"/>
    </source>
</evidence>
<name>A0AAC8Q150_9BACT</name>
<dbReference type="PANTHER" id="PTHR13370">
    <property type="entry name" value="RNA METHYLASE-RELATED"/>
    <property type="match status" value="1"/>
</dbReference>
<comment type="similarity">
    <text evidence="3">Belongs to the N(4)/N(6)-methyltransferase family.</text>
</comment>
<dbReference type="Pfam" id="PF01555">
    <property type="entry name" value="N6_N4_Mtase"/>
    <property type="match status" value="2"/>
</dbReference>
<evidence type="ECO:0000256" key="3">
    <source>
        <dbReference type="RuleBase" id="RU362026"/>
    </source>
</evidence>
<dbReference type="GO" id="GO:0005737">
    <property type="term" value="C:cytoplasm"/>
    <property type="evidence" value="ECO:0007669"/>
    <property type="project" value="TreeGrafter"/>
</dbReference>
<gene>
    <name evidence="5" type="ORF">AA314_00684</name>
</gene>
<evidence type="ECO:0000313" key="6">
    <source>
        <dbReference type="Proteomes" id="UP000035579"/>
    </source>
</evidence>
<sequence length="245" mass="27589">MHTAMSRYRLSQSDAVEWLRSLPESSVDLVITDPAYESLEKHRAIGTTTRLKRSKASSNLWFQIFPNARFPELFAEVWRVLKRDSHFYLFCDPETMFVAKPLAEAAGFRFWKPIVWDKQHIGMGYHYRSRYELILFFEKGRRRLSDLGVADVLPVPRVHRGYPAEKPPALSEVLIRQSSSPGDVVVDPFMGSGSVGVAAVRLGRDFLGTDICDEALDISGMRLRAEGAVPEETADPGAMRLAQSG</sequence>
<proteinExistence type="inferred from homology"/>
<dbReference type="GO" id="GO:0003677">
    <property type="term" value="F:DNA binding"/>
    <property type="evidence" value="ECO:0007669"/>
    <property type="project" value="InterPro"/>
</dbReference>
<dbReference type="AlphaFoldDB" id="A0AAC8Q150"/>
<dbReference type="EC" id="2.1.1.-" evidence="3"/>
<dbReference type="REBASE" id="113783">
    <property type="entry name" value="M.Age2261ORF684P"/>
</dbReference>
<dbReference type="InterPro" id="IPR029063">
    <property type="entry name" value="SAM-dependent_MTases_sf"/>
</dbReference>
<dbReference type="Gene3D" id="3.40.50.150">
    <property type="entry name" value="Vaccinia Virus protein VP39"/>
    <property type="match status" value="1"/>
</dbReference>
<accession>A0AAC8Q150</accession>
<evidence type="ECO:0000256" key="1">
    <source>
        <dbReference type="ARBA" id="ARBA00022603"/>
    </source>
</evidence>
<protein>
    <recommendedName>
        <fullName evidence="3">Methyltransferase</fullName>
        <ecNumber evidence="3">2.1.1.-</ecNumber>
    </recommendedName>
</protein>
<dbReference type="InterPro" id="IPR002941">
    <property type="entry name" value="DNA_methylase_N4/N6"/>
</dbReference>
<evidence type="ECO:0000259" key="4">
    <source>
        <dbReference type="Pfam" id="PF01555"/>
    </source>
</evidence>
<keyword evidence="2" id="KW-0808">Transferase</keyword>
<dbReference type="KEGG" id="age:AA314_00684"/>
<dbReference type="EMBL" id="CP011509">
    <property type="protein sequence ID" value="AKI99057.1"/>
    <property type="molecule type" value="Genomic_DNA"/>
</dbReference>
<dbReference type="GO" id="GO:0008170">
    <property type="term" value="F:N-methyltransferase activity"/>
    <property type="evidence" value="ECO:0007669"/>
    <property type="project" value="InterPro"/>
</dbReference>
<evidence type="ECO:0000313" key="5">
    <source>
        <dbReference type="EMBL" id="AKI99057.1"/>
    </source>
</evidence>
<dbReference type="GO" id="GO:0009007">
    <property type="term" value="F:site-specific DNA-methyltransferase (adenine-specific) activity"/>
    <property type="evidence" value="ECO:0007669"/>
    <property type="project" value="TreeGrafter"/>
</dbReference>